<comment type="caution">
    <text evidence="3">The sequence shown here is derived from an EMBL/GenBank/DDBJ whole genome shotgun (WGS) entry which is preliminary data.</text>
</comment>
<comment type="subcellular location">
    <subcellularLocation>
        <location evidence="1">Cytoplasm</location>
    </subcellularLocation>
</comment>
<dbReference type="HAMAP" id="MF_02215">
    <property type="entry name" value="UbiJ"/>
    <property type="match status" value="1"/>
</dbReference>
<gene>
    <name evidence="1" type="primary">ubiJ</name>
    <name evidence="3" type="ORF">EZV61_12705</name>
</gene>
<proteinExistence type="inferred from homology"/>
<accession>A0ABY2AIU5</accession>
<comment type="function">
    <text evidence="1">Required for ubiquinone (coenzyme Q) biosynthesis. Binds hydrophobic ubiquinone biosynthetic intermediates via its SCP2 domain and is essential for the stability of the Ubi complex. May constitute a docking platform where Ubi enzymes assemble and access their SCP2-bound polyprenyl substrates.</text>
</comment>
<comment type="pathway">
    <text evidence="1">Cofactor biosynthesis; ubiquinone biosynthesis.</text>
</comment>
<dbReference type="EMBL" id="SJXE01000006">
    <property type="protein sequence ID" value="TCI02655.1"/>
    <property type="molecule type" value="Genomic_DNA"/>
</dbReference>
<evidence type="ECO:0000313" key="4">
    <source>
        <dbReference type="Proteomes" id="UP000292554"/>
    </source>
</evidence>
<keyword evidence="4" id="KW-1185">Reference proteome</keyword>
<feature type="domain" description="SCP2" evidence="2">
    <location>
        <begin position="16"/>
        <end position="114"/>
    </location>
</feature>
<reference evidence="3 4" key="1">
    <citation type="submission" date="2019-02" db="EMBL/GenBank/DDBJ databases">
        <title>Corallincola luteus sp. nov., a marine bacterium isolated from surface sediment of Bohai Sea in China.</title>
        <authorList>
            <person name="Ren Q."/>
        </authorList>
    </citation>
    <scope>NUCLEOTIDE SEQUENCE [LARGE SCALE GENOMIC DNA]</scope>
    <source>
        <strain evidence="3 4">DASS28</strain>
    </source>
</reference>
<comment type="similarity">
    <text evidence="1">Belongs to the UbiJ family.</text>
</comment>
<dbReference type="PANTHER" id="PTHR38693:SF1">
    <property type="entry name" value="UBIQUINONE BIOSYNTHESIS ACCESSORY FACTOR UBIJ"/>
    <property type="match status" value="1"/>
</dbReference>
<dbReference type="InterPro" id="IPR036527">
    <property type="entry name" value="SCP2_sterol-bd_dom_sf"/>
</dbReference>
<dbReference type="SUPFAM" id="SSF55718">
    <property type="entry name" value="SCP-like"/>
    <property type="match status" value="1"/>
</dbReference>
<keyword evidence="1" id="KW-0963">Cytoplasm</keyword>
<protein>
    <recommendedName>
        <fullName evidence="1">Ubiquinone biosynthesis accessory factor UbiJ</fullName>
    </recommendedName>
</protein>
<keyword evidence="1" id="KW-0831">Ubiquinone biosynthesis</keyword>
<dbReference type="Proteomes" id="UP000292554">
    <property type="component" value="Unassembled WGS sequence"/>
</dbReference>
<name>A0ABY2AIU5_9GAMM</name>
<dbReference type="InterPro" id="IPR038989">
    <property type="entry name" value="UbiJ"/>
</dbReference>
<dbReference type="Pfam" id="PF02036">
    <property type="entry name" value="SCP2"/>
    <property type="match status" value="1"/>
</dbReference>
<evidence type="ECO:0000313" key="3">
    <source>
        <dbReference type="EMBL" id="TCI02655.1"/>
    </source>
</evidence>
<organism evidence="3 4">
    <name type="scientific">Corallincola luteus</name>
    <dbReference type="NCBI Taxonomy" id="1775177"/>
    <lineage>
        <taxon>Bacteria</taxon>
        <taxon>Pseudomonadati</taxon>
        <taxon>Pseudomonadota</taxon>
        <taxon>Gammaproteobacteria</taxon>
        <taxon>Alteromonadales</taxon>
        <taxon>Psychromonadaceae</taxon>
        <taxon>Corallincola</taxon>
    </lineage>
</organism>
<evidence type="ECO:0000256" key="1">
    <source>
        <dbReference type="HAMAP-Rule" id="MF_02215"/>
    </source>
</evidence>
<evidence type="ECO:0000259" key="2">
    <source>
        <dbReference type="Pfam" id="PF02036"/>
    </source>
</evidence>
<sequence length="207" mass="23185">MMPISPLLVGALETVLNQYLKLDPDYANGLLPMAGKRLRMDLSELPFPLLFVFSAKQIDLLSGEQDDWDCRMQLAIRDLPRLQDGETLAQLIKQDRLQMEGQAELAQQFAGMLKGLDIDWQEPLSRWLGDPATHMVAQALTRAKAFVVNQTQEGKQQFGRFITDEVALLAHPLALAAFADDVQLLAADVDDVEARVRRLERSQADIS</sequence>
<dbReference type="PANTHER" id="PTHR38693">
    <property type="entry name" value="UBIQUINONE BIOSYNTHESIS PROTEIN UBIJ"/>
    <property type="match status" value="1"/>
</dbReference>
<dbReference type="InterPro" id="IPR003033">
    <property type="entry name" value="SCP2_sterol-bd_dom"/>
</dbReference>